<accession>A0ABP7UPP4</accession>
<evidence type="ECO:0000313" key="3">
    <source>
        <dbReference type="Proteomes" id="UP001501469"/>
    </source>
</evidence>
<organism evidence="2 3">
    <name type="scientific">Hymenobacter glaciei</name>
    <dbReference type="NCBI Taxonomy" id="877209"/>
    <lineage>
        <taxon>Bacteria</taxon>
        <taxon>Pseudomonadati</taxon>
        <taxon>Bacteroidota</taxon>
        <taxon>Cytophagia</taxon>
        <taxon>Cytophagales</taxon>
        <taxon>Hymenobacteraceae</taxon>
        <taxon>Hymenobacter</taxon>
    </lineage>
</organism>
<dbReference type="NCBIfam" id="TIGR04183">
    <property type="entry name" value="Por_Secre_tail"/>
    <property type="match status" value="1"/>
</dbReference>
<dbReference type="Gene3D" id="2.60.40.10">
    <property type="entry name" value="Immunoglobulins"/>
    <property type="match status" value="1"/>
</dbReference>
<dbReference type="InterPro" id="IPR026444">
    <property type="entry name" value="Secre_tail"/>
</dbReference>
<keyword evidence="3" id="KW-1185">Reference proteome</keyword>
<name>A0ABP7UPP4_9BACT</name>
<feature type="chain" id="PRO_5047476839" description="Secretion system C-terminal sorting domain-containing protein" evidence="1">
    <location>
        <begin position="25"/>
        <end position="436"/>
    </location>
</feature>
<comment type="caution">
    <text evidence="2">The sequence shown here is derived from an EMBL/GenBank/DDBJ whole genome shotgun (WGS) entry which is preliminary data.</text>
</comment>
<dbReference type="Proteomes" id="UP001501469">
    <property type="component" value="Unassembled WGS sequence"/>
</dbReference>
<sequence length="436" mass="45083">MKQILYLSFLFTALFIFSPRAASAQCTYTAVKSGNFSDASTWAVNTTSNGYCAPTPTSGSSVNILIPGVNVVLDVPYAVGARGSLSITSQGSLVGGTNLAIGDGTGNRTSTWLTIAPGSTLRVAELVVNKASVLIDNAMSTSSPTTLITDCNLVLTNAAVTDNSRAIINGSVDVSSGAANNELCGTGNVRIMGCVFGGNGAVKKLAENCASSLITICSQNTQSIGCPGPQAGDNDNQRACDGLIAGCGPLPVELVIFTASLTQRQGVALHWVTASEKNSQSFVIERSADGTAFTALRTVAAAGTSQARTTYDQTDEQPLFGTSYYRLRQVDTDGATAFSPVQLIHLGSANAEGLAVYPGREAQQWVVSTALPAAVLAAGPASVRVFDALGRSQQVAAVPDGSQTGRWTLDMRTLPAGMYIVRLTSAAGSFSQRIVQ</sequence>
<reference evidence="3" key="1">
    <citation type="journal article" date="2019" name="Int. J. Syst. Evol. Microbiol.">
        <title>The Global Catalogue of Microorganisms (GCM) 10K type strain sequencing project: providing services to taxonomists for standard genome sequencing and annotation.</title>
        <authorList>
            <consortium name="The Broad Institute Genomics Platform"/>
            <consortium name="The Broad Institute Genome Sequencing Center for Infectious Disease"/>
            <person name="Wu L."/>
            <person name="Ma J."/>
        </authorList>
    </citation>
    <scope>NUCLEOTIDE SEQUENCE [LARGE SCALE GENOMIC DNA]</scope>
    <source>
        <strain evidence="3">JCM 17225</strain>
    </source>
</reference>
<protein>
    <recommendedName>
        <fullName evidence="4">Secretion system C-terminal sorting domain-containing protein</fullName>
    </recommendedName>
</protein>
<evidence type="ECO:0000256" key="1">
    <source>
        <dbReference type="SAM" id="SignalP"/>
    </source>
</evidence>
<dbReference type="RefSeq" id="WP_345058151.1">
    <property type="nucleotide sequence ID" value="NZ_BAABDK010000031.1"/>
</dbReference>
<dbReference type="InterPro" id="IPR013783">
    <property type="entry name" value="Ig-like_fold"/>
</dbReference>
<proteinExistence type="predicted"/>
<evidence type="ECO:0008006" key="4">
    <source>
        <dbReference type="Google" id="ProtNLM"/>
    </source>
</evidence>
<keyword evidence="1" id="KW-0732">Signal</keyword>
<evidence type="ECO:0000313" key="2">
    <source>
        <dbReference type="EMBL" id="GAA4049306.1"/>
    </source>
</evidence>
<gene>
    <name evidence="2" type="ORF">GCM10022409_39860</name>
</gene>
<feature type="signal peptide" evidence="1">
    <location>
        <begin position="1"/>
        <end position="24"/>
    </location>
</feature>
<dbReference type="EMBL" id="BAABDK010000031">
    <property type="protein sequence ID" value="GAA4049306.1"/>
    <property type="molecule type" value="Genomic_DNA"/>
</dbReference>